<accession>A0ABS1DG16</accession>
<reference evidence="1 2" key="1">
    <citation type="journal article" date="2020" name="Microorganisms">
        <title>Osmotic Adaptation and Compatible Solute Biosynthesis of Phototrophic Bacteria as Revealed from Genome Analyses.</title>
        <authorList>
            <person name="Imhoff J.F."/>
            <person name="Rahn T."/>
            <person name="Kunzel S."/>
            <person name="Keller A."/>
            <person name="Neulinger S.C."/>
        </authorList>
    </citation>
    <scope>NUCLEOTIDE SEQUENCE [LARGE SCALE GENOMIC DNA]</scope>
    <source>
        <strain evidence="1 2">DSM 9895</strain>
    </source>
</reference>
<evidence type="ECO:0000313" key="1">
    <source>
        <dbReference type="EMBL" id="MBK1669179.1"/>
    </source>
</evidence>
<gene>
    <name evidence="1" type="ORF">CKO28_14170</name>
</gene>
<sequence length="227" mass="25043">MQALEEPVFHRYLNEEVLVSQIEGILSARLRETGLPDRGYATLFDAEATDGLVPVMLVKLAPHAGPHRFWIDFEFHDTARLPSESPDELSFHVWNECPAQGGLLGLACIALDAATVLEVGQKDSGRRYIRASADMRCEIDRVVRVHNWTRSGAGGAESDSPFDPADELDSFANREPIDLDGTTEFDDDPSERGLVEQFADFALRRPERTALALVATLAASVIAYAIF</sequence>
<dbReference type="Proteomes" id="UP001296873">
    <property type="component" value="Unassembled WGS sequence"/>
</dbReference>
<proteinExistence type="predicted"/>
<comment type="caution">
    <text evidence="1">The sequence shown here is derived from an EMBL/GenBank/DDBJ whole genome shotgun (WGS) entry which is preliminary data.</text>
</comment>
<evidence type="ECO:0000313" key="2">
    <source>
        <dbReference type="Proteomes" id="UP001296873"/>
    </source>
</evidence>
<keyword evidence="2" id="KW-1185">Reference proteome</keyword>
<name>A0ABS1DG16_9PROT</name>
<protein>
    <submittedName>
        <fullName evidence="1">Uncharacterized protein</fullName>
    </submittedName>
</protein>
<organism evidence="1 2">
    <name type="scientific">Rhodovibrio sodomensis</name>
    <dbReference type="NCBI Taxonomy" id="1088"/>
    <lineage>
        <taxon>Bacteria</taxon>
        <taxon>Pseudomonadati</taxon>
        <taxon>Pseudomonadota</taxon>
        <taxon>Alphaproteobacteria</taxon>
        <taxon>Rhodospirillales</taxon>
        <taxon>Rhodovibrionaceae</taxon>
        <taxon>Rhodovibrio</taxon>
    </lineage>
</organism>
<dbReference type="EMBL" id="NRRL01000041">
    <property type="protein sequence ID" value="MBK1669179.1"/>
    <property type="molecule type" value="Genomic_DNA"/>
</dbReference>